<dbReference type="PANTHER" id="PTHR30055:SF148">
    <property type="entry name" value="TETR-FAMILY TRANSCRIPTIONAL REGULATOR"/>
    <property type="match status" value="1"/>
</dbReference>
<dbReference type="Pfam" id="PF16859">
    <property type="entry name" value="TetR_C_11"/>
    <property type="match status" value="1"/>
</dbReference>
<evidence type="ECO:0000256" key="4">
    <source>
        <dbReference type="PROSITE-ProRule" id="PRU00335"/>
    </source>
</evidence>
<keyword evidence="3" id="KW-0804">Transcription</keyword>
<feature type="DNA-binding region" description="H-T-H motif" evidence="4">
    <location>
        <begin position="35"/>
        <end position="54"/>
    </location>
</feature>
<comment type="caution">
    <text evidence="6">The sequence shown here is derived from an EMBL/GenBank/DDBJ whole genome shotgun (WGS) entry which is preliminary data.</text>
</comment>
<evidence type="ECO:0000313" key="6">
    <source>
        <dbReference type="EMBL" id="GAA2336377.1"/>
    </source>
</evidence>
<dbReference type="InterPro" id="IPR011075">
    <property type="entry name" value="TetR_C"/>
</dbReference>
<evidence type="ECO:0000256" key="3">
    <source>
        <dbReference type="ARBA" id="ARBA00023163"/>
    </source>
</evidence>
<name>A0ABN3FS34_9ACTN</name>
<dbReference type="InterPro" id="IPR050109">
    <property type="entry name" value="HTH-type_TetR-like_transc_reg"/>
</dbReference>
<dbReference type="Proteomes" id="UP001501444">
    <property type="component" value="Unassembled WGS sequence"/>
</dbReference>
<feature type="domain" description="HTH tetR-type" evidence="5">
    <location>
        <begin position="12"/>
        <end position="72"/>
    </location>
</feature>
<dbReference type="EMBL" id="BAAARV010000016">
    <property type="protein sequence ID" value="GAA2336377.1"/>
    <property type="molecule type" value="Genomic_DNA"/>
</dbReference>
<keyword evidence="1" id="KW-0805">Transcription regulation</keyword>
<dbReference type="RefSeq" id="WP_344611684.1">
    <property type="nucleotide sequence ID" value="NZ_BAAARV010000016.1"/>
</dbReference>
<dbReference type="PROSITE" id="PS50977">
    <property type="entry name" value="HTH_TETR_2"/>
    <property type="match status" value="1"/>
</dbReference>
<dbReference type="InterPro" id="IPR036271">
    <property type="entry name" value="Tet_transcr_reg_TetR-rel_C_sf"/>
</dbReference>
<dbReference type="Gene3D" id="1.10.357.10">
    <property type="entry name" value="Tetracycline Repressor, domain 2"/>
    <property type="match status" value="1"/>
</dbReference>
<dbReference type="PANTHER" id="PTHR30055">
    <property type="entry name" value="HTH-TYPE TRANSCRIPTIONAL REGULATOR RUTR"/>
    <property type="match status" value="1"/>
</dbReference>
<dbReference type="InterPro" id="IPR001647">
    <property type="entry name" value="HTH_TetR"/>
</dbReference>
<gene>
    <name evidence="6" type="ORF">GCM10010170_016760</name>
</gene>
<sequence length="181" mass="19975">MRREHTGRRRNEAAREDILEAAAALIADPGGGPVTVDAIAARAGVGKQTIYRWWPSKHAVVLDAMLERARIDVTEDGDLRTFLVGSFVGAQRVRGFLATAMALAQTDPAAREMLAEFTARRRDALRRLLERLGVAEPGLIVEQAYGVMWYRIMLTHEPLTAETAERLADALTAQALVQIEK</sequence>
<keyword evidence="7" id="KW-1185">Reference proteome</keyword>
<evidence type="ECO:0000256" key="2">
    <source>
        <dbReference type="ARBA" id="ARBA00023125"/>
    </source>
</evidence>
<reference evidence="6 7" key="1">
    <citation type="journal article" date="2019" name="Int. J. Syst. Evol. Microbiol.">
        <title>The Global Catalogue of Microorganisms (GCM) 10K type strain sequencing project: providing services to taxonomists for standard genome sequencing and annotation.</title>
        <authorList>
            <consortium name="The Broad Institute Genomics Platform"/>
            <consortium name="The Broad Institute Genome Sequencing Center for Infectious Disease"/>
            <person name="Wu L."/>
            <person name="Ma J."/>
        </authorList>
    </citation>
    <scope>NUCLEOTIDE SEQUENCE [LARGE SCALE GENOMIC DNA]</scope>
    <source>
        <strain evidence="6 7">JCM 3272</strain>
    </source>
</reference>
<protein>
    <submittedName>
        <fullName evidence="6">TetR/AcrR family transcriptional regulator</fullName>
    </submittedName>
</protein>
<dbReference type="Pfam" id="PF00440">
    <property type="entry name" value="TetR_N"/>
    <property type="match status" value="1"/>
</dbReference>
<dbReference type="SUPFAM" id="SSF46689">
    <property type="entry name" value="Homeodomain-like"/>
    <property type="match status" value="1"/>
</dbReference>
<dbReference type="InterPro" id="IPR009057">
    <property type="entry name" value="Homeodomain-like_sf"/>
</dbReference>
<evidence type="ECO:0000256" key="1">
    <source>
        <dbReference type="ARBA" id="ARBA00023015"/>
    </source>
</evidence>
<dbReference type="Gene3D" id="1.10.10.60">
    <property type="entry name" value="Homeodomain-like"/>
    <property type="match status" value="1"/>
</dbReference>
<dbReference type="PRINTS" id="PR00455">
    <property type="entry name" value="HTHTETR"/>
</dbReference>
<accession>A0ABN3FS34</accession>
<organism evidence="6 7">
    <name type="scientific">Dactylosporangium salmoneum</name>
    <dbReference type="NCBI Taxonomy" id="53361"/>
    <lineage>
        <taxon>Bacteria</taxon>
        <taxon>Bacillati</taxon>
        <taxon>Actinomycetota</taxon>
        <taxon>Actinomycetes</taxon>
        <taxon>Micromonosporales</taxon>
        <taxon>Micromonosporaceae</taxon>
        <taxon>Dactylosporangium</taxon>
    </lineage>
</organism>
<dbReference type="SUPFAM" id="SSF48498">
    <property type="entry name" value="Tetracyclin repressor-like, C-terminal domain"/>
    <property type="match status" value="1"/>
</dbReference>
<evidence type="ECO:0000313" key="7">
    <source>
        <dbReference type="Proteomes" id="UP001501444"/>
    </source>
</evidence>
<keyword evidence="2 4" id="KW-0238">DNA-binding</keyword>
<proteinExistence type="predicted"/>
<evidence type="ECO:0000259" key="5">
    <source>
        <dbReference type="PROSITE" id="PS50977"/>
    </source>
</evidence>